<evidence type="ECO:0000256" key="1">
    <source>
        <dbReference type="ARBA" id="ARBA00022723"/>
    </source>
</evidence>
<keyword evidence="3" id="KW-0862">Zinc</keyword>
<proteinExistence type="predicted"/>
<dbReference type="STRING" id="745531.A0A0C3PHM0"/>
<dbReference type="Gene3D" id="3.30.40.10">
    <property type="entry name" value="Zinc/RING finger domain, C3HC4 (zinc finger)"/>
    <property type="match status" value="1"/>
</dbReference>
<dbReference type="EMBL" id="KN840545">
    <property type="protein sequence ID" value="KIP05383.1"/>
    <property type="molecule type" value="Genomic_DNA"/>
</dbReference>
<evidence type="ECO:0000256" key="3">
    <source>
        <dbReference type="ARBA" id="ARBA00022833"/>
    </source>
</evidence>
<evidence type="ECO:0000256" key="2">
    <source>
        <dbReference type="ARBA" id="ARBA00022771"/>
    </source>
</evidence>
<evidence type="ECO:0000259" key="5">
    <source>
        <dbReference type="PROSITE" id="PS50089"/>
    </source>
</evidence>
<sequence>MATRPRSLSMGDAMRLRSFFPHSAQPHRQLVSAERSREATDTFISALPKLSEKDLIALNEIGMSHSNCPICLNPFRTIIAEEEMALAMDSPATPAHLLGVTKLPGCSHMYCRKDIVNWFSEQGRNTCPSCRHPLSPNLPTDTHAFDMDEEFTDLHALEDGVIQAVGSIPLTPEQASSIRSAIMLLTEGDGVGHFAMPETMSGHHDQAVGGRVHEEDRHAFSGMYS</sequence>
<organism evidence="6 7">
    <name type="scientific">Phlebiopsis gigantea (strain 11061_1 CR5-6)</name>
    <name type="common">White-rot fungus</name>
    <name type="synonym">Peniophora gigantea</name>
    <dbReference type="NCBI Taxonomy" id="745531"/>
    <lineage>
        <taxon>Eukaryota</taxon>
        <taxon>Fungi</taxon>
        <taxon>Dikarya</taxon>
        <taxon>Basidiomycota</taxon>
        <taxon>Agaricomycotina</taxon>
        <taxon>Agaricomycetes</taxon>
        <taxon>Polyporales</taxon>
        <taxon>Phanerochaetaceae</taxon>
        <taxon>Phlebiopsis</taxon>
    </lineage>
</organism>
<evidence type="ECO:0000313" key="6">
    <source>
        <dbReference type="EMBL" id="KIP05383.1"/>
    </source>
</evidence>
<dbReference type="OrthoDB" id="8062037at2759"/>
<name>A0A0C3PHM0_PHLG1</name>
<dbReference type="AlphaFoldDB" id="A0A0C3PHM0"/>
<dbReference type="Pfam" id="PF13445">
    <property type="entry name" value="zf-RING_UBOX"/>
    <property type="match status" value="1"/>
</dbReference>
<evidence type="ECO:0000256" key="4">
    <source>
        <dbReference type="PROSITE-ProRule" id="PRU00175"/>
    </source>
</evidence>
<keyword evidence="2 4" id="KW-0863">Zinc-finger</keyword>
<reference evidence="6 7" key="1">
    <citation type="journal article" date="2014" name="PLoS Genet.">
        <title>Analysis of the Phlebiopsis gigantea genome, transcriptome and secretome provides insight into its pioneer colonization strategies of wood.</title>
        <authorList>
            <person name="Hori C."/>
            <person name="Ishida T."/>
            <person name="Igarashi K."/>
            <person name="Samejima M."/>
            <person name="Suzuki H."/>
            <person name="Master E."/>
            <person name="Ferreira P."/>
            <person name="Ruiz-Duenas F.J."/>
            <person name="Held B."/>
            <person name="Canessa P."/>
            <person name="Larrondo L.F."/>
            <person name="Schmoll M."/>
            <person name="Druzhinina I.S."/>
            <person name="Kubicek C.P."/>
            <person name="Gaskell J.A."/>
            <person name="Kersten P."/>
            <person name="St John F."/>
            <person name="Glasner J."/>
            <person name="Sabat G."/>
            <person name="Splinter BonDurant S."/>
            <person name="Syed K."/>
            <person name="Yadav J."/>
            <person name="Mgbeahuruike A.C."/>
            <person name="Kovalchuk A."/>
            <person name="Asiegbu F.O."/>
            <person name="Lackner G."/>
            <person name="Hoffmeister D."/>
            <person name="Rencoret J."/>
            <person name="Gutierrez A."/>
            <person name="Sun H."/>
            <person name="Lindquist E."/>
            <person name="Barry K."/>
            <person name="Riley R."/>
            <person name="Grigoriev I.V."/>
            <person name="Henrissat B."/>
            <person name="Kues U."/>
            <person name="Berka R.M."/>
            <person name="Martinez A.T."/>
            <person name="Covert S.F."/>
            <person name="Blanchette R.A."/>
            <person name="Cullen D."/>
        </authorList>
    </citation>
    <scope>NUCLEOTIDE SEQUENCE [LARGE SCALE GENOMIC DNA]</scope>
    <source>
        <strain evidence="6 7">11061_1 CR5-6</strain>
    </source>
</reference>
<dbReference type="PROSITE" id="PS50089">
    <property type="entry name" value="ZF_RING_2"/>
    <property type="match status" value="1"/>
</dbReference>
<keyword evidence="1" id="KW-0479">Metal-binding</keyword>
<dbReference type="HOGENOM" id="CLU_083670_0_0_1"/>
<feature type="domain" description="RING-type" evidence="5">
    <location>
        <begin position="68"/>
        <end position="131"/>
    </location>
</feature>
<dbReference type="InterPro" id="IPR013083">
    <property type="entry name" value="Znf_RING/FYVE/PHD"/>
</dbReference>
<dbReference type="SUPFAM" id="SSF57850">
    <property type="entry name" value="RING/U-box"/>
    <property type="match status" value="1"/>
</dbReference>
<accession>A0A0C3PHM0</accession>
<evidence type="ECO:0000313" key="7">
    <source>
        <dbReference type="Proteomes" id="UP000053257"/>
    </source>
</evidence>
<dbReference type="Proteomes" id="UP000053257">
    <property type="component" value="Unassembled WGS sequence"/>
</dbReference>
<keyword evidence="7" id="KW-1185">Reference proteome</keyword>
<dbReference type="InterPro" id="IPR027370">
    <property type="entry name" value="Znf-RING_euk"/>
</dbReference>
<dbReference type="GO" id="GO:0008270">
    <property type="term" value="F:zinc ion binding"/>
    <property type="evidence" value="ECO:0007669"/>
    <property type="project" value="UniProtKB-KW"/>
</dbReference>
<gene>
    <name evidence="6" type="ORF">PHLGIDRAFT_128942</name>
</gene>
<protein>
    <recommendedName>
        <fullName evidence="5">RING-type domain-containing protein</fullName>
    </recommendedName>
</protein>
<dbReference type="InterPro" id="IPR001841">
    <property type="entry name" value="Znf_RING"/>
</dbReference>